<dbReference type="EC" id="3.1.3.104" evidence="1"/>
<dbReference type="Gene3D" id="3.40.50.1000">
    <property type="entry name" value="HAD superfamily/HAD-like"/>
    <property type="match status" value="1"/>
</dbReference>
<organism evidence="1">
    <name type="scientific">bioreactor metagenome</name>
    <dbReference type="NCBI Taxonomy" id="1076179"/>
    <lineage>
        <taxon>unclassified sequences</taxon>
        <taxon>metagenomes</taxon>
        <taxon>ecological metagenomes</taxon>
    </lineage>
</organism>
<dbReference type="Pfam" id="PF08282">
    <property type="entry name" value="Hydrolase_3"/>
    <property type="match status" value="1"/>
</dbReference>
<comment type="caution">
    <text evidence="1">The sequence shown here is derived from an EMBL/GenBank/DDBJ whole genome shotgun (WGS) entry which is preliminary data.</text>
</comment>
<dbReference type="PROSITE" id="PS01229">
    <property type="entry name" value="COF_2"/>
    <property type="match status" value="1"/>
</dbReference>
<accession>A0A645DSY9</accession>
<dbReference type="GO" id="GO:0005829">
    <property type="term" value="C:cytosol"/>
    <property type="evidence" value="ECO:0007669"/>
    <property type="project" value="TreeGrafter"/>
</dbReference>
<dbReference type="PANTHER" id="PTHR10000:SF8">
    <property type="entry name" value="HAD SUPERFAMILY HYDROLASE-LIKE, TYPE 3"/>
    <property type="match status" value="1"/>
</dbReference>
<dbReference type="SUPFAM" id="SSF56784">
    <property type="entry name" value="HAD-like"/>
    <property type="match status" value="1"/>
</dbReference>
<dbReference type="GO" id="GO:0043726">
    <property type="term" value="F:5-amino-6-(5-phosphoribitylamino)uracil phosphatase activity"/>
    <property type="evidence" value="ECO:0007669"/>
    <property type="project" value="UniProtKB-EC"/>
</dbReference>
<dbReference type="InterPro" id="IPR036412">
    <property type="entry name" value="HAD-like_sf"/>
</dbReference>
<dbReference type="GO" id="GO:0000287">
    <property type="term" value="F:magnesium ion binding"/>
    <property type="evidence" value="ECO:0007669"/>
    <property type="project" value="TreeGrafter"/>
</dbReference>
<dbReference type="PANTHER" id="PTHR10000">
    <property type="entry name" value="PHOSPHOSERINE PHOSPHATASE"/>
    <property type="match status" value="1"/>
</dbReference>
<sequence length="68" mass="7069">MCAHLGIELAQVCAVGDNGNDVEMLRIAGLGAAMGNAIDAAKQAADLVIGRNDEDGVAQFLETHFLNE</sequence>
<gene>
    <name evidence="1" type="primary">yitU_4</name>
    <name evidence="1" type="ORF">SDC9_139534</name>
</gene>
<keyword evidence="1" id="KW-0378">Hydrolase</keyword>
<name>A0A645DSY9_9ZZZZ</name>
<dbReference type="EMBL" id="VSSQ01039342">
    <property type="protein sequence ID" value="MPM92399.1"/>
    <property type="molecule type" value="Genomic_DNA"/>
</dbReference>
<proteinExistence type="predicted"/>
<protein>
    <submittedName>
        <fullName evidence="1">5-amino-6-(5-phospho-D-ribitylamino)uracil phosphatase YitU</fullName>
        <ecNumber evidence="1">3.1.3.104</ecNumber>
    </submittedName>
</protein>
<dbReference type="PRINTS" id="PR00119">
    <property type="entry name" value="CATATPASE"/>
</dbReference>
<evidence type="ECO:0000313" key="1">
    <source>
        <dbReference type="EMBL" id="MPM92399.1"/>
    </source>
</evidence>
<dbReference type="AlphaFoldDB" id="A0A645DSY9"/>
<dbReference type="InterPro" id="IPR023214">
    <property type="entry name" value="HAD_sf"/>
</dbReference>
<reference evidence="1" key="1">
    <citation type="submission" date="2019-08" db="EMBL/GenBank/DDBJ databases">
        <authorList>
            <person name="Kucharzyk K."/>
            <person name="Murdoch R.W."/>
            <person name="Higgins S."/>
            <person name="Loffler F."/>
        </authorList>
    </citation>
    <scope>NUCLEOTIDE SEQUENCE</scope>
</reference>